<protein>
    <submittedName>
        <fullName evidence="8">Leucine efflux protein</fullName>
    </submittedName>
</protein>
<feature type="transmembrane region" description="Helical" evidence="7">
    <location>
        <begin position="45"/>
        <end position="66"/>
    </location>
</feature>
<dbReference type="AlphaFoldDB" id="A0A1G7VGT7"/>
<evidence type="ECO:0000256" key="5">
    <source>
        <dbReference type="ARBA" id="ARBA00022989"/>
    </source>
</evidence>
<feature type="transmembrane region" description="Helical" evidence="7">
    <location>
        <begin position="12"/>
        <end position="33"/>
    </location>
</feature>
<name>A0A1G7VGT7_9ACTN</name>
<dbReference type="RefSeq" id="WP_093169658.1">
    <property type="nucleotide sequence ID" value="NZ_FNCN01000005.1"/>
</dbReference>
<dbReference type="Proteomes" id="UP000198923">
    <property type="component" value="Unassembled WGS sequence"/>
</dbReference>
<organism evidence="8 9">
    <name type="scientific">Sinosporangium album</name>
    <dbReference type="NCBI Taxonomy" id="504805"/>
    <lineage>
        <taxon>Bacteria</taxon>
        <taxon>Bacillati</taxon>
        <taxon>Actinomycetota</taxon>
        <taxon>Actinomycetes</taxon>
        <taxon>Streptosporangiales</taxon>
        <taxon>Streptosporangiaceae</taxon>
        <taxon>Sinosporangium</taxon>
    </lineage>
</organism>
<feature type="transmembrane region" description="Helical" evidence="7">
    <location>
        <begin position="72"/>
        <end position="93"/>
    </location>
</feature>
<dbReference type="PANTHER" id="PTHR30086">
    <property type="entry name" value="ARGININE EXPORTER PROTEIN ARGO"/>
    <property type="match status" value="1"/>
</dbReference>
<comment type="subcellular location">
    <subcellularLocation>
        <location evidence="1">Cell membrane</location>
        <topology evidence="1">Multi-pass membrane protein</topology>
    </subcellularLocation>
</comment>
<dbReference type="PIRSF" id="PIRSF006324">
    <property type="entry name" value="LeuE"/>
    <property type="match status" value="1"/>
</dbReference>
<proteinExistence type="inferred from homology"/>
<evidence type="ECO:0000256" key="3">
    <source>
        <dbReference type="ARBA" id="ARBA00022475"/>
    </source>
</evidence>
<evidence type="ECO:0000256" key="4">
    <source>
        <dbReference type="ARBA" id="ARBA00022692"/>
    </source>
</evidence>
<dbReference type="NCBIfam" id="NF008201">
    <property type="entry name" value="PRK10958.1"/>
    <property type="match status" value="1"/>
</dbReference>
<evidence type="ECO:0000256" key="7">
    <source>
        <dbReference type="SAM" id="Phobius"/>
    </source>
</evidence>
<dbReference type="STRING" id="504805.SAMN05421505_105265"/>
<keyword evidence="5 7" id="KW-1133">Transmembrane helix</keyword>
<keyword evidence="6 7" id="KW-0472">Membrane</keyword>
<feature type="transmembrane region" description="Helical" evidence="7">
    <location>
        <begin position="125"/>
        <end position="146"/>
    </location>
</feature>
<sequence>MFFGITDIWTYIAGAFFIILLPGPNSLFVLSTAAQRGVGMGYRAAAGVFLGDTVLILLSAAGMASVLKANPALFMVVKYAGAAYLVWVGLGLMRAAWKAWRSREAGVDAPAPEQVAVPTDPFRRALMISLINPKAILFFISFFSQFVDPAYGTPALSFLILAAIVQIFSVLYLSVLIFGGTYLAAQFRARRRLSAGMTTAAGGVFVFFGAKLATATL</sequence>
<reference evidence="8 9" key="1">
    <citation type="submission" date="2016-10" db="EMBL/GenBank/DDBJ databases">
        <authorList>
            <person name="de Groot N.N."/>
        </authorList>
    </citation>
    <scope>NUCLEOTIDE SEQUENCE [LARGE SCALE GENOMIC DNA]</scope>
    <source>
        <strain evidence="8 9">CPCC 201354</strain>
    </source>
</reference>
<evidence type="ECO:0000313" key="8">
    <source>
        <dbReference type="EMBL" id="SDG58954.1"/>
    </source>
</evidence>
<evidence type="ECO:0000313" key="9">
    <source>
        <dbReference type="Proteomes" id="UP000198923"/>
    </source>
</evidence>
<gene>
    <name evidence="8" type="ORF">SAMN05421505_105265</name>
</gene>
<keyword evidence="9" id="KW-1185">Reference proteome</keyword>
<feature type="transmembrane region" description="Helical" evidence="7">
    <location>
        <begin position="195"/>
        <end position="214"/>
    </location>
</feature>
<evidence type="ECO:0000256" key="2">
    <source>
        <dbReference type="ARBA" id="ARBA00007928"/>
    </source>
</evidence>
<evidence type="ECO:0000256" key="6">
    <source>
        <dbReference type="ARBA" id="ARBA00023136"/>
    </source>
</evidence>
<dbReference type="GO" id="GO:0015190">
    <property type="term" value="F:L-leucine transmembrane transporter activity"/>
    <property type="evidence" value="ECO:0007669"/>
    <property type="project" value="TreeGrafter"/>
</dbReference>
<dbReference type="OrthoDB" id="3175972at2"/>
<evidence type="ECO:0000256" key="1">
    <source>
        <dbReference type="ARBA" id="ARBA00004651"/>
    </source>
</evidence>
<dbReference type="PANTHER" id="PTHR30086:SF15">
    <property type="entry name" value="LEUCINE EFFLUX PROTEIN"/>
    <property type="match status" value="1"/>
</dbReference>
<feature type="transmembrane region" description="Helical" evidence="7">
    <location>
        <begin position="158"/>
        <end position="183"/>
    </location>
</feature>
<dbReference type="GO" id="GO:0015820">
    <property type="term" value="P:L-leucine transport"/>
    <property type="evidence" value="ECO:0007669"/>
    <property type="project" value="TreeGrafter"/>
</dbReference>
<dbReference type="InterPro" id="IPR001123">
    <property type="entry name" value="LeuE-type"/>
</dbReference>
<accession>A0A1G7VGT7</accession>
<dbReference type="GO" id="GO:0005886">
    <property type="term" value="C:plasma membrane"/>
    <property type="evidence" value="ECO:0007669"/>
    <property type="project" value="UniProtKB-SubCell"/>
</dbReference>
<keyword evidence="4 7" id="KW-0812">Transmembrane</keyword>
<keyword evidence="3" id="KW-1003">Cell membrane</keyword>
<dbReference type="Pfam" id="PF01810">
    <property type="entry name" value="LysE"/>
    <property type="match status" value="1"/>
</dbReference>
<dbReference type="EMBL" id="FNCN01000005">
    <property type="protein sequence ID" value="SDG58954.1"/>
    <property type="molecule type" value="Genomic_DNA"/>
</dbReference>
<comment type="similarity">
    <text evidence="2">Belongs to the Rht family.</text>
</comment>